<protein>
    <submittedName>
        <fullName evidence="1">Uncharacterized protein</fullName>
    </submittedName>
</protein>
<gene>
    <name evidence="1" type="ORF">D5018_03440</name>
</gene>
<accession>A0A3L8Q0L2</accession>
<dbReference type="InterPro" id="IPR036770">
    <property type="entry name" value="Ankyrin_rpt-contain_sf"/>
</dbReference>
<dbReference type="RefSeq" id="WP_121837587.1">
    <property type="nucleotide sequence ID" value="NZ_ML014757.1"/>
</dbReference>
<dbReference type="AlphaFoldDB" id="A0A3L8Q0L2"/>
<sequence>MIKNFDASSEFELFEQAVALLVNHSVDLNVADAQGYAPMELALRNKTMDINFLNVLMKYGATFTCTISTESLIRWIKTGIPDRIEFLLEHCIGEEKVDLSRLLEVAIEEKIIRLLII</sequence>
<evidence type="ECO:0000313" key="1">
    <source>
        <dbReference type="EMBL" id="RLV61161.1"/>
    </source>
</evidence>
<dbReference type="Proteomes" id="UP000281474">
    <property type="component" value="Unassembled WGS sequence"/>
</dbReference>
<evidence type="ECO:0000313" key="2">
    <source>
        <dbReference type="Proteomes" id="UP000281474"/>
    </source>
</evidence>
<comment type="caution">
    <text evidence="1">The sequence shown here is derived from an EMBL/GenBank/DDBJ whole genome shotgun (WGS) entry which is preliminary data.</text>
</comment>
<keyword evidence="2" id="KW-1185">Reference proteome</keyword>
<dbReference type="Gene3D" id="1.25.40.20">
    <property type="entry name" value="Ankyrin repeat-containing domain"/>
    <property type="match status" value="1"/>
</dbReference>
<proteinExistence type="predicted"/>
<name>A0A3L8Q0L2_9GAMM</name>
<dbReference type="EMBL" id="QZEI01000006">
    <property type="protein sequence ID" value="RLV61161.1"/>
    <property type="molecule type" value="Genomic_DNA"/>
</dbReference>
<organism evidence="1 2">
    <name type="scientific">Parashewanella curva</name>
    <dbReference type="NCBI Taxonomy" id="2338552"/>
    <lineage>
        <taxon>Bacteria</taxon>
        <taxon>Pseudomonadati</taxon>
        <taxon>Pseudomonadota</taxon>
        <taxon>Gammaproteobacteria</taxon>
        <taxon>Alteromonadales</taxon>
        <taxon>Shewanellaceae</taxon>
        <taxon>Parashewanella</taxon>
    </lineage>
</organism>
<reference evidence="1 2" key="1">
    <citation type="submission" date="2018-09" db="EMBL/GenBank/DDBJ databases">
        <title>Phylogeny of the Shewanellaceae, and recommendation for two new genera, Pseudoshewanella and Parashewanella.</title>
        <authorList>
            <person name="Wang G."/>
        </authorList>
    </citation>
    <scope>NUCLEOTIDE SEQUENCE [LARGE SCALE GENOMIC DNA]</scope>
    <source>
        <strain evidence="1 2">C51</strain>
    </source>
</reference>
<dbReference type="SUPFAM" id="SSF48403">
    <property type="entry name" value="Ankyrin repeat"/>
    <property type="match status" value="1"/>
</dbReference>